<reference evidence="2" key="1">
    <citation type="submission" date="2016-03" db="EMBL/GenBank/DDBJ databases">
        <title>Gut transcriptome analysis on engorged females of Ornithodoros mimon (Acari: Argasidae) and phylogenetic inferences of soft ticks.</title>
        <authorList>
            <person name="Landulfo G.A."/>
            <person name="Giovanni D."/>
            <person name="Carvalho E."/>
            <person name="Junqueira-de-Azevedo I."/>
            <person name="Patane J."/>
            <person name="Mendoca R."/>
            <person name="Barros-Battesti D."/>
        </authorList>
    </citation>
    <scope>NUCLEOTIDE SEQUENCE</scope>
    <source>
        <strain evidence="2">Females</strain>
        <tissue evidence="2">Gut</tissue>
    </source>
</reference>
<keyword evidence="1" id="KW-0812">Transmembrane</keyword>
<keyword evidence="1" id="KW-1133">Transmembrane helix</keyword>
<evidence type="ECO:0000313" key="2">
    <source>
        <dbReference type="EMBL" id="JAR87087.1"/>
    </source>
</evidence>
<sequence length="166" mass="18012">AIFIDGWDRQLHVLSGAQGVKGCLHGDVVLGPELPLSFTIYLPRVLVEPIVEIVCDISSGLSPGLVFQRFYVEFVHWRSVDGAHSVDVETFAGFAAGQTWEASPSADIARSSALDIEVYHGVGPSRSHIRRIGRGLDIPDGDLDVIVVVIIIIILVILPCFCIILL</sequence>
<name>A0A147B8K2_9ACAR</name>
<dbReference type="EMBL" id="GEIB01000963">
    <property type="protein sequence ID" value="JAR87087.1"/>
    <property type="molecule type" value="Transcribed_RNA"/>
</dbReference>
<dbReference type="AlphaFoldDB" id="A0A147B8K2"/>
<accession>A0A147B8K2</accession>
<feature type="non-terminal residue" evidence="2">
    <location>
        <position position="1"/>
    </location>
</feature>
<feature type="non-terminal residue" evidence="2">
    <location>
        <position position="166"/>
    </location>
</feature>
<feature type="transmembrane region" description="Helical" evidence="1">
    <location>
        <begin position="145"/>
        <end position="165"/>
    </location>
</feature>
<protein>
    <submittedName>
        <fullName evidence="2">Pre mrna 3 end processing factor fip1 like</fullName>
    </submittedName>
</protein>
<keyword evidence="1" id="KW-0472">Membrane</keyword>
<evidence type="ECO:0000256" key="1">
    <source>
        <dbReference type="SAM" id="Phobius"/>
    </source>
</evidence>
<proteinExistence type="predicted"/>
<organism evidence="2">
    <name type="scientific">Alectorobius mimon</name>
    <dbReference type="NCBI Taxonomy" id="360319"/>
    <lineage>
        <taxon>Eukaryota</taxon>
        <taxon>Metazoa</taxon>
        <taxon>Ecdysozoa</taxon>
        <taxon>Arthropoda</taxon>
        <taxon>Chelicerata</taxon>
        <taxon>Arachnida</taxon>
        <taxon>Acari</taxon>
        <taxon>Parasitiformes</taxon>
        <taxon>Ixodida</taxon>
        <taxon>Ixodoidea</taxon>
        <taxon>Argasidae</taxon>
        <taxon>Ornithodorinae</taxon>
        <taxon>Alectorobius</taxon>
    </lineage>
</organism>